<dbReference type="AlphaFoldDB" id="A0A6G1E4J4"/>
<protein>
    <submittedName>
        <fullName evidence="2">Uncharacterized protein</fullName>
    </submittedName>
</protein>
<keyword evidence="3" id="KW-1185">Reference proteome</keyword>
<feature type="compositionally biased region" description="Basic residues" evidence="1">
    <location>
        <begin position="78"/>
        <end position="90"/>
    </location>
</feature>
<accession>A0A6G1E4J4</accession>
<evidence type="ECO:0000313" key="2">
    <source>
        <dbReference type="EMBL" id="KAF0919699.1"/>
    </source>
</evidence>
<dbReference type="OrthoDB" id="1905685at2759"/>
<evidence type="ECO:0000313" key="3">
    <source>
        <dbReference type="Proteomes" id="UP000479710"/>
    </source>
</evidence>
<dbReference type="EMBL" id="SPHZ02000005">
    <property type="protein sequence ID" value="KAF0919699.1"/>
    <property type="molecule type" value="Genomic_DNA"/>
</dbReference>
<feature type="compositionally biased region" description="Low complexity" evidence="1">
    <location>
        <begin position="91"/>
        <end position="101"/>
    </location>
</feature>
<gene>
    <name evidence="2" type="ORF">E2562_030947</name>
</gene>
<comment type="caution">
    <text evidence="2">The sequence shown here is derived from an EMBL/GenBank/DDBJ whole genome shotgun (WGS) entry which is preliminary data.</text>
</comment>
<evidence type="ECO:0000256" key="1">
    <source>
        <dbReference type="SAM" id="MobiDB-lite"/>
    </source>
</evidence>
<feature type="compositionally biased region" description="Polar residues" evidence="1">
    <location>
        <begin position="120"/>
        <end position="139"/>
    </location>
</feature>
<feature type="region of interest" description="Disordered" evidence="1">
    <location>
        <begin position="67"/>
        <end position="171"/>
    </location>
</feature>
<organism evidence="2 3">
    <name type="scientific">Oryza meyeriana var. granulata</name>
    <dbReference type="NCBI Taxonomy" id="110450"/>
    <lineage>
        <taxon>Eukaryota</taxon>
        <taxon>Viridiplantae</taxon>
        <taxon>Streptophyta</taxon>
        <taxon>Embryophyta</taxon>
        <taxon>Tracheophyta</taxon>
        <taxon>Spermatophyta</taxon>
        <taxon>Magnoliopsida</taxon>
        <taxon>Liliopsida</taxon>
        <taxon>Poales</taxon>
        <taxon>Poaceae</taxon>
        <taxon>BOP clade</taxon>
        <taxon>Oryzoideae</taxon>
        <taxon>Oryzeae</taxon>
        <taxon>Oryzinae</taxon>
        <taxon>Oryza</taxon>
        <taxon>Oryza meyeriana</taxon>
    </lineage>
</organism>
<sequence length="287" mass="30466">MMVATILWARPFGGQLLARHVPLLHWAHAQPECAASIPPPATATCWQSGTHTDRCLNHCSRKHVEECATKAKQGQSRQGRRSRNGGRHSRSWPPSSKSSPWRWPPASAPLGALPSAPPTSGRSSAAHTSHPSSGLFTCSTAPPTPEVPTRPRTASSSGLFHSASDHQRALRRPPRLALDDITFATDIAASGNNILSFAIAARNASPRNGVFQFGVDMSDRNTAVGPAEHWSVRLTAVRAAAGVVPAAFVMIDPEEEEMPNAAEIGVSVDLELPAPGGCDWGGTSLDH</sequence>
<reference evidence="2 3" key="1">
    <citation type="submission" date="2019-11" db="EMBL/GenBank/DDBJ databases">
        <title>Whole genome sequence of Oryza granulata.</title>
        <authorList>
            <person name="Li W."/>
        </authorList>
    </citation>
    <scope>NUCLEOTIDE SEQUENCE [LARGE SCALE GENOMIC DNA]</scope>
    <source>
        <strain evidence="3">cv. Menghai</strain>
        <tissue evidence="2">Leaf</tissue>
    </source>
</reference>
<dbReference type="Proteomes" id="UP000479710">
    <property type="component" value="Unassembled WGS sequence"/>
</dbReference>
<proteinExistence type="predicted"/>
<name>A0A6G1E4J4_9ORYZ</name>